<keyword evidence="3" id="KW-0560">Oxidoreductase</keyword>
<name>A0A193C5I9_AMYOR</name>
<evidence type="ECO:0000256" key="3">
    <source>
        <dbReference type="ARBA" id="ARBA00023002"/>
    </source>
</evidence>
<dbReference type="InterPro" id="IPR002938">
    <property type="entry name" value="FAD-bd"/>
</dbReference>
<dbReference type="PRINTS" id="PR00420">
    <property type="entry name" value="RNGMNOXGNASE"/>
</dbReference>
<evidence type="ECO:0000256" key="1">
    <source>
        <dbReference type="ARBA" id="ARBA00022630"/>
    </source>
</evidence>
<gene>
    <name evidence="6" type="ORF">SD37_31130</name>
</gene>
<dbReference type="EMBL" id="CP016174">
    <property type="protein sequence ID" value="ANN19633.1"/>
    <property type="molecule type" value="Genomic_DNA"/>
</dbReference>
<protein>
    <submittedName>
        <fullName evidence="6">FAD-binding monooxygenase</fullName>
    </submittedName>
</protein>
<dbReference type="Gene3D" id="3.50.50.60">
    <property type="entry name" value="FAD/NAD(P)-binding domain"/>
    <property type="match status" value="1"/>
</dbReference>
<evidence type="ECO:0000259" key="5">
    <source>
        <dbReference type="Pfam" id="PF01494"/>
    </source>
</evidence>
<evidence type="ECO:0000313" key="6">
    <source>
        <dbReference type="EMBL" id="ANN19633.1"/>
    </source>
</evidence>
<keyword evidence="2" id="KW-0274">FAD</keyword>
<evidence type="ECO:0000256" key="2">
    <source>
        <dbReference type="ARBA" id="ARBA00022827"/>
    </source>
</evidence>
<evidence type="ECO:0000256" key="4">
    <source>
        <dbReference type="ARBA" id="ARBA00023033"/>
    </source>
</evidence>
<keyword evidence="7" id="KW-1185">Reference proteome</keyword>
<sequence>MTTRIAIIGGGTGGLCLAHGLRKAGIDVSVYERSRTRTERLQGYRVHINPHGSAALHECLPSGLWERFLATTGTTNGAFTFLTERLNELMVIDSELTWSPDPASSHHSVSRISLHQVLSDGLDGVLRHDKEFVGYRREGEVVVCEFADGSTAEADLVIGADGANSRVRKQFLPEAARVDTGIIAIAGKHPLTEEARKRLPARLTDGPAMVMPRTGAGLFSAPHELSGAVSVNDETAGYDPVLFDNTSSYVMWAFAADNRRYPDDLSTRDGEALRSLVLDLIDGWDPAFKELVAGSPAGTVSRLPILTSKPVAPWPTSNITLLGDAIHSMTPFRGIGANTALRDAQLLCRNLVAAQRTGAVRAAVADYEQRMRDYGFAAVRDSERSARQFVSENRAGRTMARGMFRFFQAVPPLKRKVFSDHGDS</sequence>
<keyword evidence="1" id="KW-0285">Flavoprotein</keyword>
<dbReference type="Proteomes" id="UP000093695">
    <property type="component" value="Chromosome"/>
</dbReference>
<dbReference type="SUPFAM" id="SSF51905">
    <property type="entry name" value="FAD/NAD(P)-binding domain"/>
    <property type="match status" value="1"/>
</dbReference>
<dbReference type="PANTHER" id="PTHR47178">
    <property type="entry name" value="MONOOXYGENASE, FAD-BINDING"/>
    <property type="match status" value="1"/>
</dbReference>
<feature type="domain" description="FAD-binding" evidence="5">
    <location>
        <begin position="3"/>
        <end position="171"/>
    </location>
</feature>
<dbReference type="GO" id="GO:0071949">
    <property type="term" value="F:FAD binding"/>
    <property type="evidence" value="ECO:0007669"/>
    <property type="project" value="InterPro"/>
</dbReference>
<dbReference type="AlphaFoldDB" id="A0A193C5I9"/>
<feature type="domain" description="FAD-binding" evidence="5">
    <location>
        <begin position="312"/>
        <end position="380"/>
    </location>
</feature>
<proteinExistence type="predicted"/>
<dbReference type="eggNOG" id="COG0654">
    <property type="taxonomic scope" value="Bacteria"/>
</dbReference>
<dbReference type="InterPro" id="IPR036188">
    <property type="entry name" value="FAD/NAD-bd_sf"/>
</dbReference>
<dbReference type="PANTHER" id="PTHR47178:SF5">
    <property type="entry name" value="FAD-BINDING DOMAIN-CONTAINING PROTEIN"/>
    <property type="match status" value="1"/>
</dbReference>
<keyword evidence="4 6" id="KW-0503">Monooxygenase</keyword>
<reference evidence="6 7" key="1">
    <citation type="journal article" date="2015" name="Genome Announc.">
        <title>Draft Genome Sequence of Norvancomycin-Producing Strain Amycolatopsis orientalis CPCC200066.</title>
        <authorList>
            <person name="Lei X."/>
            <person name="Yuan F."/>
            <person name="Shi Y."/>
            <person name="Li X."/>
            <person name="Wang L."/>
            <person name="Hong B."/>
        </authorList>
    </citation>
    <scope>NUCLEOTIDE SEQUENCE [LARGE SCALE GENOMIC DNA]</scope>
    <source>
        <strain evidence="6 7">B-37</strain>
    </source>
</reference>
<dbReference type="RefSeq" id="WP_044855987.1">
    <property type="nucleotide sequence ID" value="NZ_CP016174.1"/>
</dbReference>
<organism evidence="6 7">
    <name type="scientific">Amycolatopsis orientalis</name>
    <name type="common">Nocardia orientalis</name>
    <dbReference type="NCBI Taxonomy" id="31958"/>
    <lineage>
        <taxon>Bacteria</taxon>
        <taxon>Bacillati</taxon>
        <taxon>Actinomycetota</taxon>
        <taxon>Actinomycetes</taxon>
        <taxon>Pseudonocardiales</taxon>
        <taxon>Pseudonocardiaceae</taxon>
        <taxon>Amycolatopsis</taxon>
    </lineage>
</organism>
<accession>A0A193C5I9</accession>
<dbReference type="Pfam" id="PF01494">
    <property type="entry name" value="FAD_binding_3"/>
    <property type="match status" value="2"/>
</dbReference>
<evidence type="ECO:0000313" key="7">
    <source>
        <dbReference type="Proteomes" id="UP000093695"/>
    </source>
</evidence>
<dbReference type="KEGG" id="aori:SD37_31130"/>
<dbReference type="STRING" id="31958.SD37_31130"/>
<dbReference type="GO" id="GO:0004497">
    <property type="term" value="F:monooxygenase activity"/>
    <property type="evidence" value="ECO:0007669"/>
    <property type="project" value="UniProtKB-KW"/>
</dbReference>